<feature type="region of interest" description="Disordered" evidence="1">
    <location>
        <begin position="1"/>
        <end position="33"/>
    </location>
</feature>
<dbReference type="Proteomes" id="UP001054837">
    <property type="component" value="Unassembled WGS sequence"/>
</dbReference>
<dbReference type="AlphaFoldDB" id="A0AAV4RNJ6"/>
<gene>
    <name evidence="2" type="ORF">CDAR_202871</name>
</gene>
<dbReference type="EMBL" id="BPLQ01006470">
    <property type="protein sequence ID" value="GIY22679.1"/>
    <property type="molecule type" value="Genomic_DNA"/>
</dbReference>
<reference evidence="2 3" key="1">
    <citation type="submission" date="2021-06" db="EMBL/GenBank/DDBJ databases">
        <title>Caerostris darwini draft genome.</title>
        <authorList>
            <person name="Kono N."/>
            <person name="Arakawa K."/>
        </authorList>
    </citation>
    <scope>NUCLEOTIDE SEQUENCE [LARGE SCALE GENOMIC DNA]</scope>
</reference>
<evidence type="ECO:0000313" key="2">
    <source>
        <dbReference type="EMBL" id="GIY22679.1"/>
    </source>
</evidence>
<comment type="caution">
    <text evidence="2">The sequence shown here is derived from an EMBL/GenBank/DDBJ whole genome shotgun (WGS) entry which is preliminary data.</text>
</comment>
<sequence>MVQMCKTRQSVFRFGTGRPRTGSHASHSFGKPLPDRSGHAHLTLFSTQTTATSCLSPFRDDTRLVRAAAILDHGF</sequence>
<organism evidence="2 3">
    <name type="scientific">Caerostris darwini</name>
    <dbReference type="NCBI Taxonomy" id="1538125"/>
    <lineage>
        <taxon>Eukaryota</taxon>
        <taxon>Metazoa</taxon>
        <taxon>Ecdysozoa</taxon>
        <taxon>Arthropoda</taxon>
        <taxon>Chelicerata</taxon>
        <taxon>Arachnida</taxon>
        <taxon>Araneae</taxon>
        <taxon>Araneomorphae</taxon>
        <taxon>Entelegynae</taxon>
        <taxon>Araneoidea</taxon>
        <taxon>Araneidae</taxon>
        <taxon>Caerostris</taxon>
    </lineage>
</organism>
<protein>
    <submittedName>
        <fullName evidence="2">Uncharacterized protein</fullName>
    </submittedName>
</protein>
<feature type="compositionally biased region" description="Polar residues" evidence="1">
    <location>
        <begin position="1"/>
        <end position="10"/>
    </location>
</feature>
<proteinExistence type="predicted"/>
<evidence type="ECO:0000256" key="1">
    <source>
        <dbReference type="SAM" id="MobiDB-lite"/>
    </source>
</evidence>
<name>A0AAV4RNJ6_9ARAC</name>
<accession>A0AAV4RNJ6</accession>
<keyword evidence="3" id="KW-1185">Reference proteome</keyword>
<evidence type="ECO:0000313" key="3">
    <source>
        <dbReference type="Proteomes" id="UP001054837"/>
    </source>
</evidence>